<dbReference type="PANTHER" id="PTHR48081">
    <property type="entry name" value="AB HYDROLASE SUPERFAMILY PROTEIN C4A8.06C"/>
    <property type="match status" value="1"/>
</dbReference>
<feature type="domain" description="BD-FAE-like" evidence="2">
    <location>
        <begin position="64"/>
        <end position="168"/>
    </location>
</feature>
<evidence type="ECO:0000313" key="3">
    <source>
        <dbReference type="EMBL" id="QDL30784.1"/>
    </source>
</evidence>
<dbReference type="STRING" id="614.XJ20_05090"/>
<dbReference type="SUPFAM" id="SSF53474">
    <property type="entry name" value="alpha/beta-Hydrolases"/>
    <property type="match status" value="1"/>
</dbReference>
<evidence type="ECO:0000256" key="1">
    <source>
        <dbReference type="ARBA" id="ARBA00022801"/>
    </source>
</evidence>
<dbReference type="Proteomes" id="UP000595237">
    <property type="component" value="Chromosome"/>
</dbReference>
<dbReference type="AlphaFoldDB" id="A0A515CRH8"/>
<gene>
    <name evidence="3" type="ORF">EGO53_02810</name>
    <name evidence="4" type="ORF">I6I38_05050</name>
</gene>
<dbReference type="InterPro" id="IPR049492">
    <property type="entry name" value="BD-FAE-like_dom"/>
</dbReference>
<dbReference type="EMBL" id="CP033893">
    <property type="protein sequence ID" value="QDL30784.1"/>
    <property type="molecule type" value="Genomic_DNA"/>
</dbReference>
<dbReference type="InterPro" id="IPR050300">
    <property type="entry name" value="GDXG_lipolytic_enzyme"/>
</dbReference>
<keyword evidence="6" id="KW-1185">Reference proteome</keyword>
<evidence type="ECO:0000313" key="4">
    <source>
        <dbReference type="EMBL" id="QQU56378.1"/>
    </source>
</evidence>
<evidence type="ECO:0000313" key="6">
    <source>
        <dbReference type="Proteomes" id="UP000595237"/>
    </source>
</evidence>
<organism evidence="3 5">
    <name type="scientific">Serratia liquefaciens</name>
    <dbReference type="NCBI Taxonomy" id="614"/>
    <lineage>
        <taxon>Bacteria</taxon>
        <taxon>Pseudomonadati</taxon>
        <taxon>Pseudomonadota</taxon>
        <taxon>Gammaproteobacteria</taxon>
        <taxon>Enterobacterales</taxon>
        <taxon>Yersiniaceae</taxon>
        <taxon>Serratia</taxon>
    </lineage>
</organism>
<sequence>MTLLADEVFMDPARLNEDYDARATVGVDGFAKEMARYRSQSEKMKQAYGLHFDITYCQKSGQALDIYGPTVNGNGPLLPVFLFIHGGYWRALSKEDSAMMAGTLAANGIATVVIDYPLAPAAGIGDIVHAVRSAVAFIWRRGHEFGLDPQRISLGGSSAGGHLLATLLAPGWHAAFGVPTDVVKFAFPISGLFELAPLMKTPVQAWLALSDTSVADYSPMRHIPAPGCPITVAWAEGDPPGFKRQSEAFAALYKAAGAETDLLEVPHCNHFDVLMEWADPTSLLSRMLISGIFRNL</sequence>
<reference evidence="4 6" key="2">
    <citation type="submission" date="2021-01" db="EMBL/GenBank/DDBJ databases">
        <title>FDA dAtabase for Regulatory Grade micrObial Sequences (FDA-ARGOS): Supporting development and validation of Infectious Disease Dx tests.</title>
        <authorList>
            <person name="Blissenbach B."/>
            <person name="Krut O."/>
            <person name="Tallon L."/>
            <person name="Sadzewicz L."/>
            <person name="Zhao X."/>
            <person name="Boylan J."/>
            <person name="Ott S."/>
            <person name="Bowen H."/>
            <person name="Vavikolanu K."/>
            <person name="Mehta A."/>
            <person name="Aluvathingal J."/>
            <person name="Nadendla S."/>
            <person name="Yan Y."/>
            <person name="Sichtig H."/>
        </authorList>
    </citation>
    <scope>NUCLEOTIDE SEQUENCE [LARGE SCALE GENOMIC DNA]</scope>
    <source>
        <strain evidence="4 6">FDAARGOS_1081</strain>
    </source>
</reference>
<dbReference type="InterPro" id="IPR029058">
    <property type="entry name" value="AB_hydrolase_fold"/>
</dbReference>
<name>A0A515CRH8_SERLI</name>
<keyword evidence="1 3" id="KW-0378">Hydrolase</keyword>
<evidence type="ECO:0000259" key="2">
    <source>
        <dbReference type="Pfam" id="PF20434"/>
    </source>
</evidence>
<dbReference type="Gene3D" id="3.40.50.1820">
    <property type="entry name" value="alpha/beta hydrolase"/>
    <property type="match status" value="1"/>
</dbReference>
<protein>
    <submittedName>
        <fullName evidence="3">Alpha/beta hydrolase</fullName>
    </submittedName>
</protein>
<reference evidence="3 5" key="1">
    <citation type="submission" date="2018-11" db="EMBL/GenBank/DDBJ databases">
        <title>The first complete genome of Serratia liquefaciens isolated from metalophyte plant revel distinctness adaptive mechanisms in an extreme habitat.</title>
        <authorList>
            <person name="Caneschi W.L."/>
            <person name="Sanchez A.B."/>
            <person name="Felestrino E.B."/>
            <person name="Assis R.A.B."/>
            <person name="Lemes C.G.C."/>
            <person name="Cordeiro I.F."/>
            <person name="Fonseca N.P."/>
            <person name="Villa M."/>
            <person name="Vieira I.T."/>
            <person name="Moraes L.A."/>
            <person name="Kamino L.H.Y."/>
            <person name="do Carmo F."/>
            <person name="Garcia C.M."/>
            <person name="Almeida N.F."/>
            <person name="Silva R.S."/>
            <person name="Ferro J.A."/>
            <person name="Ferro M.I.T."/>
            <person name="Varani A.M."/>
            <person name="Ferreira R.M."/>
            <person name="dos Santos V.L."/>
            <person name="Silva U.C."/>
            <person name="Setubal J.C."/>
            <person name="Moreira L.M."/>
        </authorList>
    </citation>
    <scope>NUCLEOTIDE SEQUENCE [LARGE SCALE GENOMIC DNA]</scope>
    <source>
        <strain evidence="3 5">FG3</strain>
    </source>
</reference>
<accession>A0A515CRH8</accession>
<evidence type="ECO:0000313" key="5">
    <source>
        <dbReference type="Proteomes" id="UP000317572"/>
    </source>
</evidence>
<dbReference type="GO" id="GO:0016787">
    <property type="term" value="F:hydrolase activity"/>
    <property type="evidence" value="ECO:0007669"/>
    <property type="project" value="UniProtKB-KW"/>
</dbReference>
<proteinExistence type="predicted"/>
<dbReference type="PANTHER" id="PTHR48081:SF33">
    <property type="entry name" value="KYNURENINE FORMAMIDASE"/>
    <property type="match status" value="1"/>
</dbReference>
<dbReference type="RefSeq" id="WP_142814641.1">
    <property type="nucleotide sequence ID" value="NZ_CP033893.1"/>
</dbReference>
<dbReference type="EMBL" id="CP068148">
    <property type="protein sequence ID" value="QQU56378.1"/>
    <property type="molecule type" value="Genomic_DNA"/>
</dbReference>
<dbReference type="Proteomes" id="UP000317572">
    <property type="component" value="Chromosome"/>
</dbReference>
<dbReference type="Pfam" id="PF20434">
    <property type="entry name" value="BD-FAE"/>
    <property type="match status" value="1"/>
</dbReference>